<name>V8QZG2_9BURK</name>
<dbReference type="PANTHER" id="PTHR35936:SF19">
    <property type="entry name" value="AMINO-ACID-BINDING PROTEIN YXEM-RELATED"/>
    <property type="match status" value="1"/>
</dbReference>
<evidence type="ECO:0000256" key="1">
    <source>
        <dbReference type="ARBA" id="ARBA00022729"/>
    </source>
</evidence>
<dbReference type="HOGENOM" id="CLU_019602_18_5_4"/>
<organism evidence="3 4">
    <name type="scientific">Advenella kashmirensis W13003</name>
    <dbReference type="NCBI Taxonomy" id="1424334"/>
    <lineage>
        <taxon>Bacteria</taxon>
        <taxon>Pseudomonadati</taxon>
        <taxon>Pseudomonadota</taxon>
        <taxon>Betaproteobacteria</taxon>
        <taxon>Burkholderiales</taxon>
        <taxon>Alcaligenaceae</taxon>
    </lineage>
</organism>
<dbReference type="PANTHER" id="PTHR35936">
    <property type="entry name" value="MEMBRANE-BOUND LYTIC MUREIN TRANSGLYCOSYLASE F"/>
    <property type="match status" value="1"/>
</dbReference>
<dbReference type="EMBL" id="AYXT01000001">
    <property type="protein sequence ID" value="ETF04409.1"/>
    <property type="molecule type" value="Genomic_DNA"/>
</dbReference>
<evidence type="ECO:0000313" key="3">
    <source>
        <dbReference type="EMBL" id="ETF04409.1"/>
    </source>
</evidence>
<keyword evidence="1" id="KW-0732">Signal</keyword>
<dbReference type="PATRIC" id="fig|1424334.3.peg.899"/>
<dbReference type="SUPFAM" id="SSF53850">
    <property type="entry name" value="Periplasmic binding protein-like II"/>
    <property type="match status" value="1"/>
</dbReference>
<dbReference type="SMART" id="SM00062">
    <property type="entry name" value="PBPb"/>
    <property type="match status" value="1"/>
</dbReference>
<comment type="caution">
    <text evidence="3">The sequence shown here is derived from an EMBL/GenBank/DDBJ whole genome shotgun (WGS) entry which is preliminary data.</text>
</comment>
<dbReference type="InterPro" id="IPR001638">
    <property type="entry name" value="Solute-binding_3/MltF_N"/>
</dbReference>
<dbReference type="AlphaFoldDB" id="V8QZG2"/>
<reference evidence="3 4" key="1">
    <citation type="journal article" date="2014" name="Genome Announc.">
        <title>Draft Genome Sequence of Advenella kashmirensis Strain W13003, a Polycyclic Aromatic Hydrocarbon-Degrading Bacterium.</title>
        <authorList>
            <person name="Wang X."/>
            <person name="Jin D."/>
            <person name="Zhou L."/>
            <person name="Wu L."/>
            <person name="An W."/>
            <person name="Zhao L."/>
        </authorList>
    </citation>
    <scope>NUCLEOTIDE SEQUENCE [LARGE SCALE GENOMIC DNA]</scope>
    <source>
        <strain evidence="3 4">W13003</strain>
    </source>
</reference>
<dbReference type="Gene3D" id="3.40.190.10">
    <property type="entry name" value="Periplasmic binding protein-like II"/>
    <property type="match status" value="2"/>
</dbReference>
<accession>V8QZG2</accession>
<protein>
    <submittedName>
        <fullName evidence="3">Cysteine ABC transporter substrate-binding protein</fullName>
    </submittedName>
</protein>
<dbReference type="Pfam" id="PF00497">
    <property type="entry name" value="SBP_bac_3"/>
    <property type="match status" value="1"/>
</dbReference>
<evidence type="ECO:0000259" key="2">
    <source>
        <dbReference type="SMART" id="SM00062"/>
    </source>
</evidence>
<feature type="domain" description="Solute-binding protein family 3/N-terminal" evidence="2">
    <location>
        <begin position="28"/>
        <end position="249"/>
    </location>
</feature>
<dbReference type="STRING" id="1424334.W822_04460"/>
<dbReference type="Proteomes" id="UP000018733">
    <property type="component" value="Unassembled WGS sequence"/>
</dbReference>
<sequence length="268" mass="29252">MAMASTMVVAPVLAQPVDLLARIKSDGVIRIANTQASPPWSMLDEKNQLTGYDVAMAQELARRMGPFKVKFVGDTYKNFVEGLKTDKYDLVMNDMTPTEIRRKQVDFSIPYGVEVFRIFVRKDNSDISSKATLAGKRVGVSTGSSNETWAREHLTDSDIRGYDNGALIFNDIANGRIDAVIISHFGGMKYAHAKGIPVKEVGEPLTYQLAAAALPKGQEALKAAVNKALESMLGDGTVERISNQFVGKDYKMLDSIAAAKKELATEGK</sequence>
<evidence type="ECO:0000313" key="4">
    <source>
        <dbReference type="Proteomes" id="UP000018733"/>
    </source>
</evidence>
<gene>
    <name evidence="3" type="ORF">W822_04460</name>
</gene>
<proteinExistence type="predicted"/>
<dbReference type="eggNOG" id="COG0834">
    <property type="taxonomic scope" value="Bacteria"/>
</dbReference>
<keyword evidence="4" id="KW-1185">Reference proteome</keyword>